<dbReference type="Gramene" id="KCW48933">
    <property type="protein sequence ID" value="KCW48933"/>
    <property type="gene ID" value="EUGRSUZ_K02545"/>
</dbReference>
<dbReference type="OrthoDB" id="514967at2759"/>
<gene>
    <name evidence="12" type="ORF">EUGRSUZ_K02545</name>
</gene>
<evidence type="ECO:0000256" key="2">
    <source>
        <dbReference type="ARBA" id="ARBA00022723"/>
    </source>
</evidence>
<protein>
    <recommendedName>
        <fullName evidence="11">SBP-type domain-containing protein</fullName>
    </recommendedName>
</protein>
<evidence type="ECO:0000256" key="8">
    <source>
        <dbReference type="ARBA" id="ARBA00023242"/>
    </source>
</evidence>
<dbReference type="PROSITE" id="PS51141">
    <property type="entry name" value="ZF_SBP"/>
    <property type="match status" value="1"/>
</dbReference>
<name>A0A059A5F6_EUCGR</name>
<dbReference type="InterPro" id="IPR004333">
    <property type="entry name" value="SBP_dom"/>
</dbReference>
<dbReference type="OMA" id="SPMRENI"/>
<evidence type="ECO:0000256" key="10">
    <source>
        <dbReference type="SAM" id="MobiDB-lite"/>
    </source>
</evidence>
<evidence type="ECO:0000256" key="1">
    <source>
        <dbReference type="ARBA" id="ARBA00004123"/>
    </source>
</evidence>
<evidence type="ECO:0000256" key="5">
    <source>
        <dbReference type="ARBA" id="ARBA00023015"/>
    </source>
</evidence>
<dbReference type="GO" id="GO:0001216">
    <property type="term" value="F:DNA-binding transcription activator activity"/>
    <property type="evidence" value="ECO:0000318"/>
    <property type="project" value="GO_Central"/>
</dbReference>
<feature type="region of interest" description="Disordered" evidence="10">
    <location>
        <begin position="138"/>
        <end position="167"/>
    </location>
</feature>
<feature type="region of interest" description="Disordered" evidence="10">
    <location>
        <begin position="357"/>
        <end position="381"/>
    </location>
</feature>
<dbReference type="STRING" id="71139.A0A059A5F6"/>
<dbReference type="eggNOG" id="ENOG502RFZW">
    <property type="taxonomic scope" value="Eukaryota"/>
</dbReference>
<keyword evidence="4" id="KW-0862">Zinc</keyword>
<dbReference type="Gene3D" id="4.10.1100.10">
    <property type="entry name" value="Transcription factor, SBP-box domain"/>
    <property type="match status" value="1"/>
</dbReference>
<evidence type="ECO:0000256" key="3">
    <source>
        <dbReference type="ARBA" id="ARBA00022771"/>
    </source>
</evidence>
<evidence type="ECO:0000256" key="4">
    <source>
        <dbReference type="ARBA" id="ARBA00022833"/>
    </source>
</evidence>
<proteinExistence type="predicted"/>
<dbReference type="SUPFAM" id="SSF103612">
    <property type="entry name" value="SBT domain"/>
    <property type="match status" value="1"/>
</dbReference>
<keyword evidence="5" id="KW-0805">Transcription regulation</keyword>
<dbReference type="InterPro" id="IPR036893">
    <property type="entry name" value="SBP_sf"/>
</dbReference>
<dbReference type="GO" id="GO:0005634">
    <property type="term" value="C:nucleus"/>
    <property type="evidence" value="ECO:0000318"/>
    <property type="project" value="GO_Central"/>
</dbReference>
<keyword evidence="7" id="KW-0804">Transcription</keyword>
<dbReference type="AlphaFoldDB" id="A0A059A5F6"/>
<dbReference type="EMBL" id="KK198763">
    <property type="protein sequence ID" value="KCW48933.1"/>
    <property type="molecule type" value="Genomic_DNA"/>
</dbReference>
<dbReference type="GO" id="GO:0000976">
    <property type="term" value="F:transcription cis-regulatory region binding"/>
    <property type="evidence" value="ECO:0000318"/>
    <property type="project" value="GO_Central"/>
</dbReference>
<dbReference type="InterPro" id="IPR044817">
    <property type="entry name" value="SBP-like"/>
</dbReference>
<dbReference type="GO" id="GO:0008270">
    <property type="term" value="F:zinc ion binding"/>
    <property type="evidence" value="ECO:0007669"/>
    <property type="project" value="UniProtKB-KW"/>
</dbReference>
<dbReference type="FunCoup" id="A0A059A5F6">
    <property type="interactions" value="544"/>
</dbReference>
<reference evidence="12" key="1">
    <citation type="submission" date="2013-07" db="EMBL/GenBank/DDBJ databases">
        <title>The genome of Eucalyptus grandis.</title>
        <authorList>
            <person name="Schmutz J."/>
            <person name="Hayes R."/>
            <person name="Myburg A."/>
            <person name="Tuskan G."/>
            <person name="Grattapaglia D."/>
            <person name="Rokhsar D.S."/>
        </authorList>
    </citation>
    <scope>NUCLEOTIDE SEQUENCE</scope>
    <source>
        <tissue evidence="12">Leaf extractions</tissue>
    </source>
</reference>
<keyword evidence="2" id="KW-0479">Metal-binding</keyword>
<dbReference type="EMBL" id="KK198763">
    <property type="protein sequence ID" value="KCW48934.1"/>
    <property type="molecule type" value="Genomic_DNA"/>
</dbReference>
<evidence type="ECO:0000313" key="12">
    <source>
        <dbReference type="EMBL" id="KCW48934.1"/>
    </source>
</evidence>
<organism evidence="12">
    <name type="scientific">Eucalyptus grandis</name>
    <name type="common">Flooded gum</name>
    <dbReference type="NCBI Taxonomy" id="71139"/>
    <lineage>
        <taxon>Eukaryota</taxon>
        <taxon>Viridiplantae</taxon>
        <taxon>Streptophyta</taxon>
        <taxon>Embryophyta</taxon>
        <taxon>Tracheophyta</taxon>
        <taxon>Spermatophyta</taxon>
        <taxon>Magnoliopsida</taxon>
        <taxon>eudicotyledons</taxon>
        <taxon>Gunneridae</taxon>
        <taxon>Pentapetalae</taxon>
        <taxon>rosids</taxon>
        <taxon>malvids</taxon>
        <taxon>Myrtales</taxon>
        <taxon>Myrtaceae</taxon>
        <taxon>Myrtoideae</taxon>
        <taxon>Eucalypteae</taxon>
        <taxon>Eucalyptus</taxon>
    </lineage>
</organism>
<dbReference type="FunFam" id="4.10.1100.10:FF:000001">
    <property type="entry name" value="Squamosa promoter-binding-like protein 14"/>
    <property type="match status" value="1"/>
</dbReference>
<feature type="domain" description="SBP-type" evidence="11">
    <location>
        <begin position="174"/>
        <end position="251"/>
    </location>
</feature>
<evidence type="ECO:0000256" key="7">
    <source>
        <dbReference type="ARBA" id="ARBA00023163"/>
    </source>
</evidence>
<evidence type="ECO:0000256" key="9">
    <source>
        <dbReference type="PROSITE-ProRule" id="PRU00470"/>
    </source>
</evidence>
<keyword evidence="6" id="KW-0238">DNA-binding</keyword>
<evidence type="ECO:0000256" key="6">
    <source>
        <dbReference type="ARBA" id="ARBA00023125"/>
    </source>
</evidence>
<keyword evidence="3 9" id="KW-0863">Zinc-finger</keyword>
<comment type="subcellular location">
    <subcellularLocation>
        <location evidence="1">Nucleus</location>
    </subcellularLocation>
</comment>
<sequence length="551" mass="59583">MESWSYFSEGKALVSDEPVSPFDLLGRSKNAVANWELRSPPSFGNSVVVSGQEAEVGQGFGQLGFQEIIRKQVHPKSPRHVLTDKFDDGNGANQILAALDSFGGEDESTSNLSVSGVDSNTQDSLLIDLKLGRFGESREVPGAKFPQGGKKVLSSSESSTPPKRARSVGANCHTHYCQVFGCNKDLSSSKDYHKRHKVCEVHSKTAQVVVNGVEQRFCQQCSRFHLLAEFDDGKRSCRKRLSVHNERRRKPHVGVQSGSVGRMLQSYNGSGLERNLLAPTSFLCQDTLAGEKFLNSGPYGMNNWYEHIKAEDGIGLGPPSAIPTPNRHPNAISLISPYKFERQFALFDGGRVKSTASGISSKNNQVPRELGGQNSSHSSFQNTSFGSEDFAVFDTASTVQGISGIIESGRALSLLSSLSQNSSSHSRIPMAQSLVMAGTDYHFSLCGATDKLVDMSSHASVGVELKKLSSSVMDSAERNLPGHPLVSDLEISDGILGGSGFVNSKDNLSPEGGATTMNLLQLSSQLQRVEDQRQSIHLKEQNDVFGCHSIT</sequence>
<dbReference type="SMR" id="A0A059A5F6"/>
<evidence type="ECO:0000259" key="11">
    <source>
        <dbReference type="PROSITE" id="PS51141"/>
    </source>
</evidence>
<dbReference type="PANTHER" id="PTHR31251:SF160">
    <property type="entry name" value="SBP-TYPE DOMAIN-CONTAINING PROTEIN"/>
    <property type="match status" value="1"/>
</dbReference>
<accession>A0A059A5F6</accession>
<dbReference type="Gramene" id="KCW48934">
    <property type="protein sequence ID" value="KCW48934"/>
    <property type="gene ID" value="EUGRSUZ_K02545"/>
</dbReference>
<dbReference type="Pfam" id="PF03110">
    <property type="entry name" value="SBP"/>
    <property type="match status" value="1"/>
</dbReference>
<keyword evidence="8" id="KW-0539">Nucleus</keyword>
<dbReference type="PANTHER" id="PTHR31251">
    <property type="entry name" value="SQUAMOSA PROMOTER-BINDING-LIKE PROTEIN 4"/>
    <property type="match status" value="1"/>
</dbReference>
<dbReference type="KEGG" id="egr:104426034"/>